<dbReference type="AlphaFoldDB" id="A0A3F3H4M2"/>
<protein>
    <submittedName>
        <fullName evidence="2">Glycosyltransferase</fullName>
    </submittedName>
</protein>
<dbReference type="Proteomes" id="UP000061227">
    <property type="component" value="Unassembled WGS sequence"/>
</dbReference>
<proteinExistence type="predicted"/>
<name>A0A3F3H4M2_9LACO</name>
<accession>A0A3F3H4M2</accession>
<evidence type="ECO:0000256" key="1">
    <source>
        <dbReference type="SAM" id="MobiDB-lite"/>
    </source>
</evidence>
<sequence>MKNKLLISSSILIVAVFMSGAYFLGKNTTKHVNDSKVTKSTAITKNSSADDNGNQQAKNNDQSDSFEALPQKIKLALLSFKELPSDYGTGYKTHYTVYMGDQNKIVIYDDGEGAGGMAEHSVMFTDNHDGTFTVSAIQSSADSMANYNAQNSYWKKYKTLSENQMMNVYQNHKDEIEYASSLMDLSKSDQSFPLVPTNQETMPN</sequence>
<gene>
    <name evidence="2" type="ORF">FPFC_031350</name>
</gene>
<dbReference type="GO" id="GO:0016740">
    <property type="term" value="F:transferase activity"/>
    <property type="evidence" value="ECO:0007669"/>
    <property type="project" value="UniProtKB-KW"/>
</dbReference>
<dbReference type="EMBL" id="DF968065">
    <property type="protein sequence ID" value="GAP02950.1"/>
    <property type="molecule type" value="Genomic_DNA"/>
</dbReference>
<dbReference type="STRING" id="220714.SAMN05660469_1217"/>
<organism evidence="2 3">
    <name type="scientific">Fructobacillus pseudoficulneus</name>
    <dbReference type="NCBI Taxonomy" id="220714"/>
    <lineage>
        <taxon>Bacteria</taxon>
        <taxon>Bacillati</taxon>
        <taxon>Bacillota</taxon>
        <taxon>Bacilli</taxon>
        <taxon>Lactobacillales</taxon>
        <taxon>Lactobacillaceae</taxon>
        <taxon>Fructobacillus</taxon>
    </lineage>
</organism>
<keyword evidence="3" id="KW-1185">Reference proteome</keyword>
<dbReference type="RefSeq" id="WP_059378125.1">
    <property type="nucleotide sequence ID" value="NZ_DF968065.1"/>
</dbReference>
<dbReference type="OrthoDB" id="2149853at2"/>
<feature type="region of interest" description="Disordered" evidence="1">
    <location>
        <begin position="43"/>
        <end position="65"/>
    </location>
</feature>
<evidence type="ECO:0000313" key="3">
    <source>
        <dbReference type="Proteomes" id="UP000061227"/>
    </source>
</evidence>
<evidence type="ECO:0000313" key="2">
    <source>
        <dbReference type="EMBL" id="GAP02950.1"/>
    </source>
</evidence>
<keyword evidence="2" id="KW-0808">Transferase</keyword>
<reference evidence="2 3" key="1">
    <citation type="journal article" date="2015" name="BMC Genomics">
        <title>Comparative genomics of Fructobacillus spp. and Leuconostoc spp. reveals niche-specific evolution of Fructobacillus spp.</title>
        <authorList>
            <person name="Endo A."/>
            <person name="Tanizawa Y."/>
            <person name="Tanaka N."/>
            <person name="Maeno S."/>
            <person name="Kumar H."/>
            <person name="Shiwa Y."/>
            <person name="Okada S."/>
            <person name="Yoshikawa H."/>
            <person name="Dicks L."/>
            <person name="Nakagawa J."/>
            <person name="Arita M."/>
        </authorList>
    </citation>
    <scope>NUCLEOTIDE SEQUENCE [LARGE SCALE GENOMIC DNA]</scope>
    <source>
        <strain evidence="2 3">DSM 15468</strain>
    </source>
</reference>